<evidence type="ECO:0000313" key="3">
    <source>
        <dbReference type="Proteomes" id="UP000326384"/>
    </source>
</evidence>
<keyword evidence="1" id="KW-0812">Transmembrane</keyword>
<evidence type="ECO:0000313" key="2">
    <source>
        <dbReference type="EMBL" id="KAB1228973.1"/>
    </source>
</evidence>
<feature type="transmembrane region" description="Helical" evidence="1">
    <location>
        <begin position="36"/>
        <end position="56"/>
    </location>
</feature>
<keyword evidence="1" id="KW-1133">Transmembrane helix</keyword>
<reference evidence="2 3" key="1">
    <citation type="journal article" date="2019" name="Stand. Genomic Sci.">
        <title>Draft Whole-Genome Sequence of a Novel Chryseobacterium viscerum Strain Isolated from Fresh Water at Dripping Springs, New Mexico.</title>
        <authorList>
            <person name="Kyndt J.A."/>
            <person name="Moore T.C."/>
        </authorList>
    </citation>
    <scope>NUCLEOTIDE SEQUENCE [LARGE SCALE GENOMIC DNA]</scope>
    <source>
        <strain evidence="2 3">DPS</strain>
    </source>
</reference>
<feature type="transmembrane region" description="Helical" evidence="1">
    <location>
        <begin position="12"/>
        <end position="30"/>
    </location>
</feature>
<evidence type="ECO:0000256" key="1">
    <source>
        <dbReference type="SAM" id="Phobius"/>
    </source>
</evidence>
<keyword evidence="3" id="KW-1185">Reference proteome</keyword>
<comment type="caution">
    <text evidence="2">The sequence shown here is derived from an EMBL/GenBank/DDBJ whole genome shotgun (WGS) entry which is preliminary data.</text>
</comment>
<organism evidence="2 3">
    <name type="scientific">Chryseobacterium viscerum</name>
    <dbReference type="NCBI Taxonomy" id="1037377"/>
    <lineage>
        <taxon>Bacteria</taxon>
        <taxon>Pseudomonadati</taxon>
        <taxon>Bacteroidota</taxon>
        <taxon>Flavobacteriia</taxon>
        <taxon>Flavobacteriales</taxon>
        <taxon>Weeksellaceae</taxon>
        <taxon>Chryseobacterium group</taxon>
        <taxon>Chryseobacterium</taxon>
    </lineage>
</organism>
<dbReference type="RefSeq" id="WP_152291034.1">
    <property type="nucleotide sequence ID" value="NZ_VTPV01000014.1"/>
</dbReference>
<accession>A0A5N4BKN3</accession>
<protein>
    <recommendedName>
        <fullName evidence="4">Diacylglycerol kinase</fullName>
    </recommendedName>
</protein>
<feature type="transmembrane region" description="Helical" evidence="1">
    <location>
        <begin position="76"/>
        <end position="96"/>
    </location>
</feature>
<name>A0A5N4BKN3_9FLAO</name>
<proteinExistence type="predicted"/>
<gene>
    <name evidence="2" type="ORF">F8D52_19715</name>
</gene>
<dbReference type="Proteomes" id="UP000326384">
    <property type="component" value="Unassembled WGS sequence"/>
</dbReference>
<dbReference type="EMBL" id="VTPV01000014">
    <property type="protein sequence ID" value="KAB1228973.1"/>
    <property type="molecule type" value="Genomic_DNA"/>
</dbReference>
<evidence type="ECO:0008006" key="4">
    <source>
        <dbReference type="Google" id="ProtNLM"/>
    </source>
</evidence>
<keyword evidence="1" id="KW-0472">Membrane</keyword>
<sequence length="97" mass="11088">MRKIKFSPLGEKTFMISFLLGTCLLLLFWITRAGFLIIFGFYYVVIAAVINLLITLYELMEYLNDISENKSSGNSVLLLLLNIPIALIYLTLFLNIC</sequence>